<gene>
    <name evidence="4" type="ORF">CV102_15135</name>
</gene>
<sequence>MEIREATESDVDAIRSIAHDSLASTYTDFLDEETIDTAIDQWYGDGFADDLADDHLLILVVERDGEIIGFSQSELVGQQYETGQLQWLHIDPDDRGGGTGVRLLVRTREKLLEESADQVQCFVLEDNEGGNEFYAAHGFEQAGQREVEIGDETFTENVYVESEIESDDDWNAIDELELDDETVYVSYGEAVRGSQAPFYSAYETEDQSSRYGWFCGHCDSIDNAMDSMGRIECNACGNRRKATRWDSSYL</sequence>
<proteinExistence type="predicted"/>
<evidence type="ECO:0000256" key="2">
    <source>
        <dbReference type="ARBA" id="ARBA00023315"/>
    </source>
</evidence>
<dbReference type="SUPFAM" id="SSF55729">
    <property type="entry name" value="Acyl-CoA N-acyltransferases (Nat)"/>
    <property type="match status" value="1"/>
</dbReference>
<comment type="caution">
    <text evidence="4">The sequence shown here is derived from an EMBL/GenBank/DDBJ whole genome shotgun (WGS) entry which is preliminary data.</text>
</comment>
<evidence type="ECO:0000313" key="5">
    <source>
        <dbReference type="Proteomes" id="UP000766904"/>
    </source>
</evidence>
<dbReference type="PANTHER" id="PTHR43877">
    <property type="entry name" value="AMINOALKYLPHOSPHONATE N-ACETYLTRANSFERASE-RELATED-RELATED"/>
    <property type="match status" value="1"/>
</dbReference>
<reference evidence="4" key="1">
    <citation type="submission" date="2017-11" db="EMBL/GenBank/DDBJ databases">
        <authorList>
            <person name="Kajale S.C."/>
            <person name="Sharma A."/>
        </authorList>
    </citation>
    <scope>NUCLEOTIDE SEQUENCE</scope>
    <source>
        <strain evidence="4">LS1_42</strain>
    </source>
</reference>
<dbReference type="EMBL" id="PHNJ01000008">
    <property type="protein sequence ID" value="TYL37672.1"/>
    <property type="molecule type" value="Genomic_DNA"/>
</dbReference>
<organism evidence="4 5">
    <name type="scientific">Natronococcus pandeyae</name>
    <dbReference type="NCBI Taxonomy" id="2055836"/>
    <lineage>
        <taxon>Archaea</taxon>
        <taxon>Methanobacteriati</taxon>
        <taxon>Methanobacteriota</taxon>
        <taxon>Stenosarchaea group</taxon>
        <taxon>Halobacteria</taxon>
        <taxon>Halobacteriales</taxon>
        <taxon>Natrialbaceae</taxon>
        <taxon>Natronococcus</taxon>
    </lineage>
</organism>
<name>A0A8J8TRL4_9EURY</name>
<evidence type="ECO:0000313" key="4">
    <source>
        <dbReference type="EMBL" id="TYL37672.1"/>
    </source>
</evidence>
<feature type="domain" description="N-acetyltransferase" evidence="3">
    <location>
        <begin position="1"/>
        <end position="161"/>
    </location>
</feature>
<evidence type="ECO:0000259" key="3">
    <source>
        <dbReference type="PROSITE" id="PS51186"/>
    </source>
</evidence>
<dbReference type="Gene3D" id="3.40.630.30">
    <property type="match status" value="1"/>
</dbReference>
<dbReference type="Proteomes" id="UP000766904">
    <property type="component" value="Unassembled WGS sequence"/>
</dbReference>
<evidence type="ECO:0000256" key="1">
    <source>
        <dbReference type="ARBA" id="ARBA00022679"/>
    </source>
</evidence>
<dbReference type="PROSITE" id="PS51186">
    <property type="entry name" value="GNAT"/>
    <property type="match status" value="1"/>
</dbReference>
<dbReference type="Pfam" id="PF00583">
    <property type="entry name" value="Acetyltransf_1"/>
    <property type="match status" value="1"/>
</dbReference>
<dbReference type="Pfam" id="PF19133">
    <property type="entry name" value="DUF5816"/>
    <property type="match status" value="1"/>
</dbReference>
<keyword evidence="5" id="KW-1185">Reference proteome</keyword>
<dbReference type="AlphaFoldDB" id="A0A8J8TRL4"/>
<dbReference type="InterPro" id="IPR000182">
    <property type="entry name" value="GNAT_dom"/>
</dbReference>
<keyword evidence="2" id="KW-0012">Acyltransferase</keyword>
<dbReference type="InterPro" id="IPR016181">
    <property type="entry name" value="Acyl_CoA_acyltransferase"/>
</dbReference>
<dbReference type="InterPro" id="IPR043854">
    <property type="entry name" value="DUF5816"/>
</dbReference>
<keyword evidence="1" id="KW-0808">Transferase</keyword>
<dbReference type="OrthoDB" id="156446at2157"/>
<accession>A0A8J8TRL4</accession>
<dbReference type="CDD" id="cd04301">
    <property type="entry name" value="NAT_SF"/>
    <property type="match status" value="1"/>
</dbReference>
<protein>
    <submittedName>
        <fullName evidence="4">GNAT family N-acetyltransferase</fullName>
    </submittedName>
</protein>
<dbReference type="RefSeq" id="WP_148858836.1">
    <property type="nucleotide sequence ID" value="NZ_PHNJ01000008.1"/>
</dbReference>
<dbReference type="GO" id="GO:0016747">
    <property type="term" value="F:acyltransferase activity, transferring groups other than amino-acyl groups"/>
    <property type="evidence" value="ECO:0007669"/>
    <property type="project" value="InterPro"/>
</dbReference>
<dbReference type="InterPro" id="IPR050832">
    <property type="entry name" value="Bact_Acetyltransf"/>
</dbReference>